<evidence type="ECO:0000313" key="2">
    <source>
        <dbReference type="Proteomes" id="UP000307507"/>
    </source>
</evidence>
<keyword evidence="2" id="KW-1185">Reference proteome</keyword>
<dbReference type="EMBL" id="SSNZ01000003">
    <property type="protein sequence ID" value="THF50579.1"/>
    <property type="molecule type" value="Genomic_DNA"/>
</dbReference>
<proteinExistence type="predicted"/>
<keyword evidence="1" id="KW-0808">Transferase</keyword>
<evidence type="ECO:0000313" key="1">
    <source>
        <dbReference type="EMBL" id="THF50579.1"/>
    </source>
</evidence>
<gene>
    <name evidence="1" type="ORF">E6C50_10140</name>
</gene>
<dbReference type="RefSeq" id="WP_136403120.1">
    <property type="nucleotide sequence ID" value="NZ_SSNZ01000003.1"/>
</dbReference>
<reference evidence="1 2" key="1">
    <citation type="submission" date="2019-04" db="EMBL/GenBank/DDBJ databases">
        <title>Flavobacterium sp. nov. isolated from construction timber.</title>
        <authorList>
            <person name="Lin S.-Y."/>
            <person name="Chang C.-T."/>
            <person name="Young C.-C."/>
        </authorList>
    </citation>
    <scope>NUCLEOTIDE SEQUENCE [LARGE SCALE GENOMIC DNA]</scope>
    <source>
        <strain evidence="1 2">CC-CTC003</strain>
    </source>
</reference>
<dbReference type="SUPFAM" id="SSF53756">
    <property type="entry name" value="UDP-Glycosyltransferase/glycogen phosphorylase"/>
    <property type="match status" value="1"/>
</dbReference>
<comment type="caution">
    <text evidence="1">The sequence shown here is derived from an EMBL/GenBank/DDBJ whole genome shotgun (WGS) entry which is preliminary data.</text>
</comment>
<organism evidence="1 2">
    <name type="scientific">Flavobacterium supellecticarium</name>
    <dbReference type="NCBI Taxonomy" id="2565924"/>
    <lineage>
        <taxon>Bacteria</taxon>
        <taxon>Pseudomonadati</taxon>
        <taxon>Bacteroidota</taxon>
        <taxon>Flavobacteriia</taxon>
        <taxon>Flavobacteriales</taxon>
        <taxon>Flavobacteriaceae</taxon>
        <taxon>Flavobacterium</taxon>
    </lineage>
</organism>
<dbReference type="Proteomes" id="UP000307507">
    <property type="component" value="Unassembled WGS sequence"/>
</dbReference>
<accession>A0A4S3ZXH1</accession>
<dbReference type="OrthoDB" id="913551at2"/>
<dbReference type="GO" id="GO:0016740">
    <property type="term" value="F:transferase activity"/>
    <property type="evidence" value="ECO:0007669"/>
    <property type="project" value="UniProtKB-KW"/>
</dbReference>
<dbReference type="AlphaFoldDB" id="A0A4S3ZXH1"/>
<sequence>MSKNKIFILLPDGIGLRNFAYSRFHELGVEQGYDVVFWNNTPFQLTGLGFPEIVIREAKSNKRTEVYKNARKQIELNRNKRQFNDAVYDTYRFPYSYRNIKTALKSMATQWLTWRYTSDSGIFKIRQNIRELEKQTAYFRECKKVLETEKPAMVFCTNQRPMTAIAPLLAAQELGIPTATFIFSWDNLPKATMVVETDYYFVWSAFMKAELLKYYPYIQSESIFVTGTPQFESHFEKERLLSREAFFQANGLDPNKKYICYSGDDITTCPDDPEYLENVAEAIETLNREGQELGVLFRRCPVDFSDRFDSVLKKYKHLIVPVNPKWEKKGGMWNTILPTPADLDLQMNTIAHTEMVINLGSSMVFDYAAHHKPCAYINYDVENKKIADWSVKKIYKYVHFRSMPDPKAVIWLNDKNTIGAAIREVVVNGKSDTTKAEEWFRIINAVPPEMASKNIWNAINTLLS</sequence>
<name>A0A4S3ZXH1_9FLAO</name>
<protein>
    <submittedName>
        <fullName evidence="1">UDP-glycosyltransferase</fullName>
    </submittedName>
</protein>